<protein>
    <submittedName>
        <fullName evidence="2">Uncharacterized protein</fullName>
    </submittedName>
</protein>
<name>A0ABR2ZMQ7_9AGAR</name>
<gene>
    <name evidence="2" type="ORF">AAF712_010896</name>
</gene>
<evidence type="ECO:0000256" key="1">
    <source>
        <dbReference type="SAM" id="MobiDB-lite"/>
    </source>
</evidence>
<dbReference type="EMBL" id="JBBXMP010000111">
    <property type="protein sequence ID" value="KAL0062214.1"/>
    <property type="molecule type" value="Genomic_DNA"/>
</dbReference>
<evidence type="ECO:0000313" key="2">
    <source>
        <dbReference type="EMBL" id="KAL0062214.1"/>
    </source>
</evidence>
<feature type="region of interest" description="Disordered" evidence="1">
    <location>
        <begin position="99"/>
        <end position="140"/>
    </location>
</feature>
<keyword evidence="3" id="KW-1185">Reference proteome</keyword>
<accession>A0ABR2ZMQ7</accession>
<comment type="caution">
    <text evidence="2">The sequence shown here is derived from an EMBL/GenBank/DDBJ whole genome shotgun (WGS) entry which is preliminary data.</text>
</comment>
<sequence>MHQIFAKTPYLRHTNAIFRLPTLGSFEDVARQEIGTSDSTLGECNHTGAHLEGVGGPLRSAVLSEDPTLGLRSELQAIKEENEDGGSISQALGSTSVCSSEISASSNETSARNTSPYVRSRPASPASRTREARQSASSNKEFMRSTFADYCERSRTASTAFRTRLTRQAMQIEEADPFRNPYKRKVTNNTFWTEWFMQASHGTIENPPHSSTTQLADKQLFLHINLDSMDQSQEPDFGSFITVWIWSVSSESWELIQEGYDRSVEGTNYKLQLNSCFEPAWVKRKTWVIEDGRRRHTRAVLRERRN</sequence>
<evidence type="ECO:0000313" key="3">
    <source>
        <dbReference type="Proteomes" id="UP001437256"/>
    </source>
</evidence>
<feature type="compositionally biased region" description="Low complexity" evidence="1">
    <location>
        <begin position="99"/>
        <end position="127"/>
    </location>
</feature>
<proteinExistence type="predicted"/>
<dbReference type="Proteomes" id="UP001437256">
    <property type="component" value="Unassembled WGS sequence"/>
</dbReference>
<organism evidence="2 3">
    <name type="scientific">Marasmius tenuissimus</name>
    <dbReference type="NCBI Taxonomy" id="585030"/>
    <lineage>
        <taxon>Eukaryota</taxon>
        <taxon>Fungi</taxon>
        <taxon>Dikarya</taxon>
        <taxon>Basidiomycota</taxon>
        <taxon>Agaricomycotina</taxon>
        <taxon>Agaricomycetes</taxon>
        <taxon>Agaricomycetidae</taxon>
        <taxon>Agaricales</taxon>
        <taxon>Marasmiineae</taxon>
        <taxon>Marasmiaceae</taxon>
        <taxon>Marasmius</taxon>
    </lineage>
</organism>
<reference evidence="2 3" key="1">
    <citation type="submission" date="2024-05" db="EMBL/GenBank/DDBJ databases">
        <title>A draft genome resource for the thread blight pathogen Marasmius tenuissimus strain MS-2.</title>
        <authorList>
            <person name="Yulfo-Soto G.E."/>
            <person name="Baruah I.K."/>
            <person name="Amoako-Attah I."/>
            <person name="Bukari Y."/>
            <person name="Meinhardt L.W."/>
            <person name="Bailey B.A."/>
            <person name="Cohen S.P."/>
        </authorList>
    </citation>
    <scope>NUCLEOTIDE SEQUENCE [LARGE SCALE GENOMIC DNA]</scope>
    <source>
        <strain evidence="2 3">MS-2</strain>
    </source>
</reference>